<feature type="transmembrane region" description="Helical" evidence="6">
    <location>
        <begin position="219"/>
        <end position="241"/>
    </location>
</feature>
<feature type="domain" description="Major facilitator superfamily (MFS) profile" evidence="7">
    <location>
        <begin position="71"/>
        <end position="506"/>
    </location>
</feature>
<sequence>MNFDDILKDIGEFGPLQKRIYFLLCLPSLIVSAHLVVQVFLLGVPAHRCKIPVLPNDTYAVQSEGHADLIAAWVPPPSIAKKAYDECSLYVNGNEDISNATYTCAEWVYDNAVYTNTFAKKLNLVCGDAIKIANAQTVFFFGVLTGSIFFGQLSDIIGRRKVFYLALLLELATSLGLLGMTEYAGFCVLMFLLGSATLGVYMTSYVIGMELVGPNKRIWTGTISPLFLTTGQMFLILMVYLIRDWKYNLLAVSLPGCLFLPYYWLIPESCRWLISKKRNEEAIQILHKVAKTNGTTFNEKLIQELPPPAPQGRVWQLFSNKTLAGWTLIIFFNWFVCSMSYYGVVLNTGNLGGDIYLNFALLALVEYPGKLLNVVLTDRVGRKRLFVIYMFIGGLANIATIGPIVKGGDDFHYLLIGLAMVGKLCITAAFGVVYIMSAEIFPTVVRNAGMGSSSAIARVGSMIAPYIAKSADLIKGDVGKTIPLTLFGAAMFISGLMTLILPETVGKKLPESIDDVVKLKHPAQQEKVIVNGPENDGFQQKEDPDSTKL</sequence>
<feature type="transmembrane region" description="Helical" evidence="6">
    <location>
        <begin position="247"/>
        <end position="266"/>
    </location>
</feature>
<feature type="transmembrane region" description="Helical" evidence="6">
    <location>
        <begin position="323"/>
        <end position="343"/>
    </location>
</feature>
<feature type="region of interest" description="Disordered" evidence="5">
    <location>
        <begin position="528"/>
        <end position="549"/>
    </location>
</feature>
<dbReference type="Proteomes" id="UP000828390">
    <property type="component" value="Unassembled WGS sequence"/>
</dbReference>
<feature type="transmembrane region" description="Helical" evidence="6">
    <location>
        <begin position="20"/>
        <end position="44"/>
    </location>
</feature>
<feature type="transmembrane region" description="Helical" evidence="6">
    <location>
        <begin position="186"/>
        <end position="207"/>
    </location>
</feature>
<name>A0A9D4D3U8_DREPO</name>
<comment type="caution">
    <text evidence="8">The sequence shown here is derived from an EMBL/GenBank/DDBJ whole genome shotgun (WGS) entry which is preliminary data.</text>
</comment>
<feature type="transmembrane region" description="Helical" evidence="6">
    <location>
        <begin position="385"/>
        <end position="405"/>
    </location>
</feature>
<keyword evidence="9" id="KW-1185">Reference proteome</keyword>
<dbReference type="InterPro" id="IPR020846">
    <property type="entry name" value="MFS_dom"/>
</dbReference>
<evidence type="ECO:0000256" key="5">
    <source>
        <dbReference type="SAM" id="MobiDB-lite"/>
    </source>
</evidence>
<evidence type="ECO:0000256" key="2">
    <source>
        <dbReference type="ARBA" id="ARBA00022692"/>
    </source>
</evidence>
<dbReference type="PROSITE" id="PS50850">
    <property type="entry name" value="MFS"/>
    <property type="match status" value="1"/>
</dbReference>
<feature type="transmembrane region" description="Helical" evidence="6">
    <location>
        <begin position="411"/>
        <end position="436"/>
    </location>
</feature>
<evidence type="ECO:0000256" key="6">
    <source>
        <dbReference type="SAM" id="Phobius"/>
    </source>
</evidence>
<dbReference type="PANTHER" id="PTHR24064">
    <property type="entry name" value="SOLUTE CARRIER FAMILY 22 MEMBER"/>
    <property type="match status" value="1"/>
</dbReference>
<reference evidence="8" key="1">
    <citation type="journal article" date="2019" name="bioRxiv">
        <title>The Genome of the Zebra Mussel, Dreissena polymorpha: A Resource for Invasive Species Research.</title>
        <authorList>
            <person name="McCartney M.A."/>
            <person name="Auch B."/>
            <person name="Kono T."/>
            <person name="Mallez S."/>
            <person name="Zhang Y."/>
            <person name="Obille A."/>
            <person name="Becker A."/>
            <person name="Abrahante J.E."/>
            <person name="Garbe J."/>
            <person name="Badalamenti J.P."/>
            <person name="Herman A."/>
            <person name="Mangelson H."/>
            <person name="Liachko I."/>
            <person name="Sullivan S."/>
            <person name="Sone E.D."/>
            <person name="Koren S."/>
            <person name="Silverstein K.A.T."/>
            <person name="Beckman K.B."/>
            <person name="Gohl D.M."/>
        </authorList>
    </citation>
    <scope>NUCLEOTIDE SEQUENCE</scope>
    <source>
        <strain evidence="8">Duluth1</strain>
        <tissue evidence="8">Whole animal</tissue>
    </source>
</reference>
<gene>
    <name evidence="8" type="ORF">DPMN_045270</name>
</gene>
<accession>A0A9D4D3U8</accession>
<dbReference type="OrthoDB" id="10021984at2759"/>
<dbReference type="CDD" id="cd17317">
    <property type="entry name" value="MFS_SLC22"/>
    <property type="match status" value="1"/>
</dbReference>
<feature type="compositionally biased region" description="Basic and acidic residues" evidence="5">
    <location>
        <begin position="539"/>
        <end position="549"/>
    </location>
</feature>
<protein>
    <recommendedName>
        <fullName evidence="7">Major facilitator superfamily (MFS) profile domain-containing protein</fullName>
    </recommendedName>
</protein>
<feature type="transmembrane region" description="Helical" evidence="6">
    <location>
        <begin position="480"/>
        <end position="501"/>
    </location>
</feature>
<feature type="transmembrane region" description="Helical" evidence="6">
    <location>
        <begin position="162"/>
        <end position="180"/>
    </location>
</feature>
<evidence type="ECO:0000259" key="7">
    <source>
        <dbReference type="PROSITE" id="PS50850"/>
    </source>
</evidence>
<evidence type="ECO:0000256" key="3">
    <source>
        <dbReference type="ARBA" id="ARBA00022989"/>
    </source>
</evidence>
<keyword evidence="4 6" id="KW-0472">Membrane</keyword>
<dbReference type="Gene3D" id="1.20.1250.20">
    <property type="entry name" value="MFS general substrate transporter like domains"/>
    <property type="match status" value="1"/>
</dbReference>
<reference evidence="8" key="2">
    <citation type="submission" date="2020-11" db="EMBL/GenBank/DDBJ databases">
        <authorList>
            <person name="McCartney M.A."/>
            <person name="Auch B."/>
            <person name="Kono T."/>
            <person name="Mallez S."/>
            <person name="Becker A."/>
            <person name="Gohl D.M."/>
            <person name="Silverstein K.A.T."/>
            <person name="Koren S."/>
            <person name="Bechman K.B."/>
            <person name="Herman A."/>
            <person name="Abrahante J.E."/>
            <person name="Garbe J."/>
        </authorList>
    </citation>
    <scope>NUCLEOTIDE SEQUENCE</scope>
    <source>
        <strain evidence="8">Duluth1</strain>
        <tissue evidence="8">Whole animal</tissue>
    </source>
</reference>
<keyword evidence="2 6" id="KW-0812">Transmembrane</keyword>
<dbReference type="GO" id="GO:0022857">
    <property type="term" value="F:transmembrane transporter activity"/>
    <property type="evidence" value="ECO:0007669"/>
    <property type="project" value="InterPro"/>
</dbReference>
<evidence type="ECO:0000256" key="4">
    <source>
        <dbReference type="ARBA" id="ARBA00023136"/>
    </source>
</evidence>
<dbReference type="InterPro" id="IPR036259">
    <property type="entry name" value="MFS_trans_sf"/>
</dbReference>
<dbReference type="Pfam" id="PF00083">
    <property type="entry name" value="Sugar_tr"/>
    <property type="match status" value="1"/>
</dbReference>
<dbReference type="InterPro" id="IPR005828">
    <property type="entry name" value="MFS_sugar_transport-like"/>
</dbReference>
<keyword evidence="3 6" id="KW-1133">Transmembrane helix</keyword>
<organism evidence="8 9">
    <name type="scientific">Dreissena polymorpha</name>
    <name type="common">Zebra mussel</name>
    <name type="synonym">Mytilus polymorpha</name>
    <dbReference type="NCBI Taxonomy" id="45954"/>
    <lineage>
        <taxon>Eukaryota</taxon>
        <taxon>Metazoa</taxon>
        <taxon>Spiralia</taxon>
        <taxon>Lophotrochozoa</taxon>
        <taxon>Mollusca</taxon>
        <taxon>Bivalvia</taxon>
        <taxon>Autobranchia</taxon>
        <taxon>Heteroconchia</taxon>
        <taxon>Euheterodonta</taxon>
        <taxon>Imparidentia</taxon>
        <taxon>Neoheterodontei</taxon>
        <taxon>Myida</taxon>
        <taxon>Dreissenoidea</taxon>
        <taxon>Dreissenidae</taxon>
        <taxon>Dreissena</taxon>
    </lineage>
</organism>
<evidence type="ECO:0000313" key="8">
    <source>
        <dbReference type="EMBL" id="KAH3738631.1"/>
    </source>
</evidence>
<dbReference type="AlphaFoldDB" id="A0A9D4D3U8"/>
<dbReference type="EMBL" id="JAIWYP010000011">
    <property type="protein sequence ID" value="KAH3738631.1"/>
    <property type="molecule type" value="Genomic_DNA"/>
</dbReference>
<proteinExistence type="predicted"/>
<comment type="subcellular location">
    <subcellularLocation>
        <location evidence="1">Membrane</location>
        <topology evidence="1">Multi-pass membrane protein</topology>
    </subcellularLocation>
</comment>
<dbReference type="GO" id="GO:0016020">
    <property type="term" value="C:membrane"/>
    <property type="evidence" value="ECO:0007669"/>
    <property type="project" value="UniProtKB-SubCell"/>
</dbReference>
<evidence type="ECO:0000313" key="9">
    <source>
        <dbReference type="Proteomes" id="UP000828390"/>
    </source>
</evidence>
<dbReference type="SUPFAM" id="SSF103473">
    <property type="entry name" value="MFS general substrate transporter"/>
    <property type="match status" value="1"/>
</dbReference>
<evidence type="ECO:0000256" key="1">
    <source>
        <dbReference type="ARBA" id="ARBA00004141"/>
    </source>
</evidence>